<dbReference type="RefSeq" id="XP_014678581.1">
    <property type="nucleotide sequence ID" value="XM_014823095.1"/>
</dbReference>
<evidence type="ECO:0000313" key="1">
    <source>
        <dbReference type="Proteomes" id="UP000695022"/>
    </source>
</evidence>
<reference evidence="2" key="1">
    <citation type="submission" date="2025-08" db="UniProtKB">
        <authorList>
            <consortium name="RefSeq"/>
        </authorList>
    </citation>
    <scope>IDENTIFICATION</scope>
</reference>
<dbReference type="InterPro" id="IPR043502">
    <property type="entry name" value="DNA/RNA_pol_sf"/>
</dbReference>
<dbReference type="Pfam" id="PF05380">
    <property type="entry name" value="Peptidase_A17"/>
    <property type="match status" value="1"/>
</dbReference>
<name>A0ABM1F2B0_PRICU</name>
<keyword evidence="1" id="KW-1185">Reference proteome</keyword>
<protein>
    <submittedName>
        <fullName evidence="2">Uncharacterized protein LOC106818379</fullName>
    </submittedName>
</protein>
<dbReference type="InterPro" id="IPR008042">
    <property type="entry name" value="Retrotrans_Pao"/>
</dbReference>
<accession>A0ABM1F2B0</accession>
<dbReference type="PANTHER" id="PTHR47331:SF1">
    <property type="entry name" value="GAG-LIKE PROTEIN"/>
    <property type="match status" value="1"/>
</dbReference>
<dbReference type="Proteomes" id="UP000695022">
    <property type="component" value="Unplaced"/>
</dbReference>
<sequence length="351" mass="39416">MFHQVRVPLEDQDMLRFLWWPEGNVNGELSVYRMKVHIFGATSSPSCASYAVKRTAEDNKDSYPAEVIQTIKKNIYVDDCLKAVPNDEKAISLAKDLRAVCDDGGFKLTKWGSNSRPVLQTIPEEDLAKDVKGIDLERGSLPIERVLGVEWLMESDTFRFRIVVKDKPATRRGLLSIVSSIFDPLGFVAPFVLTAKVLLQELCDMKLGWDEDIPPGQKARWLVWLKDLPKLVKLRVQRCYKPAGFGAIKSAKIHHFADASEVGYGSVSYLRLTNGDGRVHCAFLMGKARVSLLKRVTIPRLELTAATVSANYQYASISVQVADQRYAAVQHEPKQFLPLQTRVIQQQGTIP</sequence>
<proteinExistence type="predicted"/>
<dbReference type="GeneID" id="106818379"/>
<gene>
    <name evidence="2" type="primary">LOC106818379</name>
</gene>
<evidence type="ECO:0000313" key="2">
    <source>
        <dbReference type="RefSeq" id="XP_014678581.1"/>
    </source>
</evidence>
<dbReference type="PANTHER" id="PTHR47331">
    <property type="entry name" value="PHD-TYPE DOMAIN-CONTAINING PROTEIN"/>
    <property type="match status" value="1"/>
</dbReference>
<organism evidence="1 2">
    <name type="scientific">Priapulus caudatus</name>
    <name type="common">Priapulid worm</name>
    <dbReference type="NCBI Taxonomy" id="37621"/>
    <lineage>
        <taxon>Eukaryota</taxon>
        <taxon>Metazoa</taxon>
        <taxon>Ecdysozoa</taxon>
        <taxon>Scalidophora</taxon>
        <taxon>Priapulida</taxon>
        <taxon>Priapulimorpha</taxon>
        <taxon>Priapulimorphida</taxon>
        <taxon>Priapulidae</taxon>
        <taxon>Priapulus</taxon>
    </lineage>
</organism>
<dbReference type="SUPFAM" id="SSF56672">
    <property type="entry name" value="DNA/RNA polymerases"/>
    <property type="match status" value="1"/>
</dbReference>